<comment type="caution">
    <text evidence="5">The sequence shown here is derived from an EMBL/GenBank/DDBJ whole genome shotgun (WGS) entry which is preliminary data.</text>
</comment>
<dbReference type="InterPro" id="IPR012347">
    <property type="entry name" value="Ferritin-like"/>
</dbReference>
<evidence type="ECO:0000256" key="1">
    <source>
        <dbReference type="ARBA" id="ARBA00009497"/>
    </source>
</evidence>
<keyword evidence="6" id="KW-1185">Reference proteome</keyword>
<dbReference type="EMBL" id="LJIX01000006">
    <property type="protein sequence ID" value="KQL20926.1"/>
    <property type="molecule type" value="Genomic_DNA"/>
</dbReference>
<dbReference type="STRING" id="1637975.AN957_21530"/>
<evidence type="ECO:0000256" key="2">
    <source>
        <dbReference type="RuleBase" id="RU003875"/>
    </source>
</evidence>
<dbReference type="PANTHER" id="PTHR42932:SF1">
    <property type="entry name" value="GENERAL STRESS PROTEIN 20U"/>
    <property type="match status" value="1"/>
</dbReference>
<evidence type="ECO:0000313" key="5">
    <source>
        <dbReference type="EMBL" id="KQL20926.1"/>
    </source>
</evidence>
<dbReference type="GO" id="GO:0016722">
    <property type="term" value="F:oxidoreductase activity, acting on metal ions"/>
    <property type="evidence" value="ECO:0007669"/>
    <property type="project" value="InterPro"/>
</dbReference>
<dbReference type="InterPro" id="IPR008331">
    <property type="entry name" value="Ferritin_DPS_dom"/>
</dbReference>
<evidence type="ECO:0000259" key="4">
    <source>
        <dbReference type="Pfam" id="PF00210"/>
    </source>
</evidence>
<dbReference type="InterPro" id="IPR009078">
    <property type="entry name" value="Ferritin-like_SF"/>
</dbReference>
<comment type="similarity">
    <text evidence="1 2">Belongs to the Dps family.</text>
</comment>
<dbReference type="InterPro" id="IPR023188">
    <property type="entry name" value="DPS_DNA-bd_CS"/>
</dbReference>
<dbReference type="InterPro" id="IPR002177">
    <property type="entry name" value="DPS_DNA-bd"/>
</dbReference>
<organism evidence="5 6">
    <name type="scientific">Cytobacillus solani</name>
    <dbReference type="NCBI Taxonomy" id="1637975"/>
    <lineage>
        <taxon>Bacteria</taxon>
        <taxon>Bacillati</taxon>
        <taxon>Bacillota</taxon>
        <taxon>Bacilli</taxon>
        <taxon>Bacillales</taxon>
        <taxon>Bacillaceae</taxon>
        <taxon>Cytobacillus</taxon>
    </lineage>
</organism>
<dbReference type="Pfam" id="PF00210">
    <property type="entry name" value="Ferritin"/>
    <property type="match status" value="1"/>
</dbReference>
<evidence type="ECO:0000256" key="3">
    <source>
        <dbReference type="SAM" id="Coils"/>
    </source>
</evidence>
<feature type="coiled-coil region" evidence="3">
    <location>
        <begin position="39"/>
        <end position="66"/>
    </location>
</feature>
<dbReference type="GO" id="GO:0008199">
    <property type="term" value="F:ferric iron binding"/>
    <property type="evidence" value="ECO:0007669"/>
    <property type="project" value="InterPro"/>
</dbReference>
<dbReference type="PRINTS" id="PR01346">
    <property type="entry name" value="HELNAPAPROT"/>
</dbReference>
<sequence length="145" mass="16777">MSENLIQSVNRQVANWTILYVKLHNYHWYIKGRHFFTLHEKFEELYNEANQHIDELAERILSLEGSPVATMKECLEMASIEEATGKEKEEDMVKSICADFVKMADELQEGIQLAEEANDEGTGDMLIAIKQSLKKHIWMLKAYLG</sequence>
<accession>A0A0Q3QT71</accession>
<protein>
    <submittedName>
        <fullName evidence="5">General stress protein</fullName>
    </submittedName>
</protein>
<proteinExistence type="inferred from homology"/>
<dbReference type="RefSeq" id="WP_053477420.1">
    <property type="nucleotide sequence ID" value="NZ_CP041305.1"/>
</dbReference>
<dbReference type="PANTHER" id="PTHR42932">
    <property type="entry name" value="GENERAL STRESS PROTEIN 20U"/>
    <property type="match status" value="1"/>
</dbReference>
<feature type="domain" description="Ferritin/DPS" evidence="4">
    <location>
        <begin position="8"/>
        <end position="145"/>
    </location>
</feature>
<dbReference type="Gene3D" id="1.20.1260.10">
    <property type="match status" value="1"/>
</dbReference>
<keyword evidence="3" id="KW-0175">Coiled coil</keyword>
<gene>
    <name evidence="5" type="ORF">AN957_21530</name>
</gene>
<dbReference type="AlphaFoldDB" id="A0A0Q3QT71"/>
<dbReference type="SUPFAM" id="SSF47240">
    <property type="entry name" value="Ferritin-like"/>
    <property type="match status" value="1"/>
</dbReference>
<dbReference type="Proteomes" id="UP000050996">
    <property type="component" value="Unassembled WGS sequence"/>
</dbReference>
<dbReference type="PROSITE" id="PS00818">
    <property type="entry name" value="DPS_1"/>
    <property type="match status" value="1"/>
</dbReference>
<dbReference type="PATRIC" id="fig|1637975.4.peg.4290"/>
<evidence type="ECO:0000313" key="6">
    <source>
        <dbReference type="Proteomes" id="UP000050996"/>
    </source>
</evidence>
<reference evidence="5 6" key="1">
    <citation type="submission" date="2015-09" db="EMBL/GenBank/DDBJ databases">
        <title>Genome sequencing project for genomic taxonomy and phylogenomics of Bacillus-like bacteria.</title>
        <authorList>
            <person name="Liu B."/>
            <person name="Wang J."/>
            <person name="Zhu Y."/>
            <person name="Liu G."/>
            <person name="Chen Q."/>
            <person name="Chen Z."/>
            <person name="Lan J."/>
            <person name="Che J."/>
            <person name="Ge C."/>
            <person name="Shi H."/>
            <person name="Pan Z."/>
            <person name="Liu X."/>
        </authorList>
    </citation>
    <scope>NUCLEOTIDE SEQUENCE [LARGE SCALE GENOMIC DNA]</scope>
    <source>
        <strain evidence="5 6">FJAT-18043</strain>
    </source>
</reference>
<dbReference type="PIRSF" id="PIRSF005900">
    <property type="entry name" value="Dps"/>
    <property type="match status" value="1"/>
</dbReference>
<name>A0A0Q3QT71_9BACI</name>
<dbReference type="CDD" id="cd01043">
    <property type="entry name" value="DPS"/>
    <property type="match status" value="1"/>
</dbReference>